<accession>A0AC58JUG6</accession>
<reference evidence="2" key="1">
    <citation type="submission" date="2025-08" db="UniProtKB">
        <authorList>
            <consortium name="RefSeq"/>
        </authorList>
    </citation>
    <scope>IDENTIFICATION</scope>
    <source>
        <strain evidence="2">Tuebingen</strain>
        <tissue evidence="2">Fibroblasts and whole tissue</tissue>
    </source>
</reference>
<proteinExistence type="predicted"/>
<protein>
    <submittedName>
        <fullName evidence="2">Uncharacterized protein isoform X1</fullName>
    </submittedName>
</protein>
<dbReference type="Proteomes" id="UP000000437">
    <property type="component" value="Chromosome 6"/>
</dbReference>
<keyword evidence="1" id="KW-1185">Reference proteome</keyword>
<name>A0AC58JUG6_DANRE</name>
<evidence type="ECO:0000313" key="2">
    <source>
        <dbReference type="RefSeq" id="XP_073810140.1"/>
    </source>
</evidence>
<dbReference type="RefSeq" id="XP_073810140.1">
    <property type="nucleotide sequence ID" value="XM_073954039.1"/>
</dbReference>
<organism evidence="1 2">
    <name type="scientific">Danio rerio</name>
    <name type="common">Zebrafish</name>
    <name type="synonym">Brachydanio rerio</name>
    <dbReference type="NCBI Taxonomy" id="7955"/>
    <lineage>
        <taxon>Eukaryota</taxon>
        <taxon>Metazoa</taxon>
        <taxon>Chordata</taxon>
        <taxon>Craniata</taxon>
        <taxon>Vertebrata</taxon>
        <taxon>Euteleostomi</taxon>
        <taxon>Actinopterygii</taxon>
        <taxon>Neopterygii</taxon>
        <taxon>Teleostei</taxon>
        <taxon>Ostariophysi</taxon>
        <taxon>Cypriniformes</taxon>
        <taxon>Danionidae</taxon>
        <taxon>Danioninae</taxon>
        <taxon>Danio</taxon>
    </lineage>
</organism>
<sequence>MEVQEASMEALELEQVESQIRALLMRRTMLREQLLVVPNAKAASSSKVRGIYNHIIPSTSTPRPSLSRPSAPGARLGQASFTPTPGYHGAWEHPRKVLPRSRGRTSSPPVFEISTENRFSPLRELGPDVAIIGDSIVRHVRAASSRGNKVRTFCFPGARVRNISTQIPTILGAVESPGAVVLHVGTNDTGLRQSEILKKDFRSLIETVRRTSPATQIIVSGPLPTYRRGYERFSRLFALNEWLLTWCKEQKLLFANNWNLFWERPRLFRADGLHPSRADTNTNLVKLGLLNIRSLAPKALIINEIITENNLNALCLTETWLKQNDYISLNEATPPGFLYKHEPCKLVVVVELHQSLVISLMLIRETDLCLAPLKY</sequence>
<evidence type="ECO:0000313" key="1">
    <source>
        <dbReference type="Proteomes" id="UP000000437"/>
    </source>
</evidence>
<gene>
    <name evidence="2" type="primary">LOC141386250</name>
</gene>